<proteinExistence type="predicted"/>
<evidence type="ECO:0000313" key="1">
    <source>
        <dbReference type="EMBL" id="EFA84234.1"/>
    </source>
</evidence>
<keyword evidence="2" id="KW-1185">Reference proteome</keyword>
<organism evidence="1 2">
    <name type="scientific">Heterostelium pallidum (strain ATCC 26659 / Pp 5 / PN500)</name>
    <name type="common">Cellular slime mold</name>
    <name type="synonym">Polysphondylium pallidum</name>
    <dbReference type="NCBI Taxonomy" id="670386"/>
    <lineage>
        <taxon>Eukaryota</taxon>
        <taxon>Amoebozoa</taxon>
        <taxon>Evosea</taxon>
        <taxon>Eumycetozoa</taxon>
        <taxon>Dictyostelia</taxon>
        <taxon>Acytosteliales</taxon>
        <taxon>Acytosteliaceae</taxon>
        <taxon>Heterostelium</taxon>
    </lineage>
</organism>
<reference evidence="1 2" key="1">
    <citation type="journal article" date="2011" name="Genome Res.">
        <title>Phylogeny-wide analysis of social amoeba genomes highlights ancient origins for complex intercellular communication.</title>
        <authorList>
            <person name="Heidel A.J."/>
            <person name="Lawal H.M."/>
            <person name="Felder M."/>
            <person name="Schilde C."/>
            <person name="Helps N.R."/>
            <person name="Tunggal B."/>
            <person name="Rivero F."/>
            <person name="John U."/>
            <person name="Schleicher M."/>
            <person name="Eichinger L."/>
            <person name="Platzer M."/>
            <person name="Noegel A.A."/>
            <person name="Schaap P."/>
            <person name="Gloeckner G."/>
        </authorList>
    </citation>
    <scope>NUCLEOTIDE SEQUENCE [LARGE SCALE GENOMIC DNA]</scope>
    <source>
        <strain evidence="2">ATCC 26659 / Pp 5 / PN500</strain>
    </source>
</reference>
<dbReference type="RefSeq" id="XP_020436350.1">
    <property type="nucleotide sequence ID" value="XM_020574278.1"/>
</dbReference>
<accession>D3B4I6</accession>
<dbReference type="InParanoid" id="D3B4I6"/>
<evidence type="ECO:0000313" key="2">
    <source>
        <dbReference type="Proteomes" id="UP000001396"/>
    </source>
</evidence>
<name>D3B4I6_HETP5</name>
<dbReference type="Proteomes" id="UP000001396">
    <property type="component" value="Unassembled WGS sequence"/>
</dbReference>
<gene>
    <name evidence="1" type="ORF">PPL_03311</name>
</gene>
<sequence>MYSEQTFTRDELKKLTKDQLYQICVQQSFALIPRSITTNINQQLFGVVSLMFNNVKLRALSKDPQIGYHLDRLTSVWCPIKHIVKLTVNMPIFEYLMKQQSAHLAHILSTVENLNILHDTNYKRLQLTSIKNFGIIAKPRSLCLKYLTLDSKQLNAICSIKSLQKIEIWNLFERTCDYFTVLCNGLPLLESLRSNSFDVSRIPKSSRSTIKKLSEVSLKSTNETFEFPNLQKLSMARLNYNLENIKSIFFKYFSQSNNITHLSVYLKFKINIWAPIIRKLRCIVTLEDLEPHRQYDRKEFSKLRDVILPASLSRIIICTMRDFDPNNYLIDIGYQYSKDDIRSYDCMTRKMIFNKIIKKDLEKQCSIEIKI</sequence>
<protein>
    <submittedName>
        <fullName evidence="1">Uncharacterized protein</fullName>
    </submittedName>
</protein>
<dbReference type="EMBL" id="ADBJ01000010">
    <property type="protein sequence ID" value="EFA84234.1"/>
    <property type="molecule type" value="Genomic_DNA"/>
</dbReference>
<dbReference type="AlphaFoldDB" id="D3B4I6"/>
<comment type="caution">
    <text evidence="1">The sequence shown here is derived from an EMBL/GenBank/DDBJ whole genome shotgun (WGS) entry which is preliminary data.</text>
</comment>
<dbReference type="GeneID" id="31358833"/>